<evidence type="ECO:0000259" key="4">
    <source>
        <dbReference type="Pfam" id="PF14372"/>
    </source>
</evidence>
<dbReference type="GO" id="GO:0003677">
    <property type="term" value="F:DNA binding"/>
    <property type="evidence" value="ECO:0007669"/>
    <property type="project" value="UniProtKB-KW"/>
</dbReference>
<keyword evidence="6" id="KW-1185">Reference proteome</keyword>
<feature type="region of interest" description="Disordered" evidence="2">
    <location>
        <begin position="1"/>
        <end position="43"/>
    </location>
</feature>
<evidence type="ECO:0000256" key="2">
    <source>
        <dbReference type="SAM" id="MobiDB-lite"/>
    </source>
</evidence>
<dbReference type="PANTHER" id="PTHR46481:SF6">
    <property type="entry name" value="ZINC FINGER BED DOMAIN-CONTAINING PROTEIN RICESLEEPER 2-LIKE"/>
    <property type="match status" value="1"/>
</dbReference>
<gene>
    <name evidence="5" type="ORF">LUZ62_065633</name>
</gene>
<evidence type="ECO:0000259" key="3">
    <source>
        <dbReference type="Pfam" id="PF05699"/>
    </source>
</evidence>
<evidence type="ECO:0000313" key="5">
    <source>
        <dbReference type="EMBL" id="KAJ4781376.1"/>
    </source>
</evidence>
<dbReference type="AlphaFoldDB" id="A0AAV8ESY5"/>
<evidence type="ECO:0000256" key="1">
    <source>
        <dbReference type="ARBA" id="ARBA00023125"/>
    </source>
</evidence>
<dbReference type="InterPro" id="IPR008906">
    <property type="entry name" value="HATC_C_dom"/>
</dbReference>
<reference evidence="5" key="1">
    <citation type="submission" date="2022-08" db="EMBL/GenBank/DDBJ databases">
        <authorList>
            <person name="Marques A."/>
        </authorList>
    </citation>
    <scope>NUCLEOTIDE SEQUENCE</scope>
    <source>
        <strain evidence="5">RhyPub2mFocal</strain>
        <tissue evidence="5">Leaves</tissue>
    </source>
</reference>
<dbReference type="Pfam" id="PF05699">
    <property type="entry name" value="Dimer_Tnp_hAT"/>
    <property type="match status" value="1"/>
</dbReference>
<protein>
    <submittedName>
        <fullName evidence="5">Zinc finger BED domain-containing protein DAYSLEEPER</fullName>
    </submittedName>
</protein>
<feature type="domain" description="HAT C-terminal dimerisation" evidence="3">
    <location>
        <begin position="539"/>
        <end position="622"/>
    </location>
</feature>
<keyword evidence="1" id="KW-0238">DNA-binding</keyword>
<dbReference type="Proteomes" id="UP001140206">
    <property type="component" value="Chromosome 3"/>
</dbReference>
<accession>A0AAV8ESY5</accession>
<dbReference type="SUPFAM" id="SSF53098">
    <property type="entry name" value="Ribonuclease H-like"/>
    <property type="match status" value="1"/>
</dbReference>
<feature type="domain" description="hAT-like transposase RNase-H fold" evidence="4">
    <location>
        <begin position="388"/>
        <end position="487"/>
    </location>
</feature>
<dbReference type="EMBL" id="JAMFTS010000003">
    <property type="protein sequence ID" value="KAJ4781376.1"/>
    <property type="molecule type" value="Genomic_DNA"/>
</dbReference>
<dbReference type="GO" id="GO:0046983">
    <property type="term" value="F:protein dimerization activity"/>
    <property type="evidence" value="ECO:0007669"/>
    <property type="project" value="InterPro"/>
</dbReference>
<feature type="compositionally biased region" description="Polar residues" evidence="2">
    <location>
        <begin position="1"/>
        <end position="19"/>
    </location>
</feature>
<feature type="compositionally biased region" description="Polar residues" evidence="2">
    <location>
        <begin position="28"/>
        <end position="39"/>
    </location>
</feature>
<sequence length="678" mass="76010">MSSFSVTIQSNSAGGSSYSDMDMESDAASPSFTNNSSSLKGPDAKLEIKRSKRRHIQQCGKKKYVVGGPAQGMINSESQESATFLSGLSGGYDHGKIREIMAKMILAHQLPFVFVELTWFNALMKYNNYLFQEVNRITIKDECIKVFELEKEKMKKMFKNISSISLTSNCWTSKQTDRYMSLTAHYVDADWKLQKQIISFFDLAPSHSGEVISDRIIECITEWGIQDKIGTITLVNASNNDGAAAILESNLVESGKLHFDGLFFHVRCCAHSLNLVVEDGHSVIEGCVVKIREGVNYLRKSSDQLLKFGEIAIASGIQTKQPLCIDDKTRWDSTHRMLVSALSYKSAFHGYALRDPNFEWEPSEEEWASVSKVCNLLKIILDATNILSGRMYPTANLFLVEVFNVKKEISKAYESSDAFLRTMSKPMFEKFDKYWGEVEVVMAIACILDPRFKLLGVEYAFHELYPANEVKERVNGVTIKLRALYEKHVKELVASKAAASTSNTVPAAAPTKPSARSRRMEELMAFVKASNANKKTKSDLDVYLEEPVFLEGEGQFDVLLWWSQNCSKFPMLSKLARDVLCIPVATMTSELTSTVGGHILDDYLSSLTKDMIELVICGGDWIRQSSRSTVFTLQPLRLSKSKYICTYEVCTYLHVMPTLGLICSSLTGLNFLLTCGLM</sequence>
<dbReference type="InterPro" id="IPR052035">
    <property type="entry name" value="ZnF_BED_domain_contain"/>
</dbReference>
<evidence type="ECO:0000313" key="6">
    <source>
        <dbReference type="Proteomes" id="UP001140206"/>
    </source>
</evidence>
<dbReference type="InterPro" id="IPR012337">
    <property type="entry name" value="RNaseH-like_sf"/>
</dbReference>
<dbReference type="Pfam" id="PF14372">
    <property type="entry name" value="hAT-like_RNase-H"/>
    <property type="match status" value="1"/>
</dbReference>
<comment type="caution">
    <text evidence="5">The sequence shown here is derived from an EMBL/GenBank/DDBJ whole genome shotgun (WGS) entry which is preliminary data.</text>
</comment>
<name>A0AAV8ESY5_9POAL</name>
<proteinExistence type="predicted"/>
<dbReference type="InterPro" id="IPR025525">
    <property type="entry name" value="hAT-like_transposase_RNase-H"/>
</dbReference>
<dbReference type="PANTHER" id="PTHR46481">
    <property type="entry name" value="ZINC FINGER BED DOMAIN-CONTAINING PROTEIN 4"/>
    <property type="match status" value="1"/>
</dbReference>
<organism evidence="5 6">
    <name type="scientific">Rhynchospora pubera</name>
    <dbReference type="NCBI Taxonomy" id="906938"/>
    <lineage>
        <taxon>Eukaryota</taxon>
        <taxon>Viridiplantae</taxon>
        <taxon>Streptophyta</taxon>
        <taxon>Embryophyta</taxon>
        <taxon>Tracheophyta</taxon>
        <taxon>Spermatophyta</taxon>
        <taxon>Magnoliopsida</taxon>
        <taxon>Liliopsida</taxon>
        <taxon>Poales</taxon>
        <taxon>Cyperaceae</taxon>
        <taxon>Cyperoideae</taxon>
        <taxon>Rhynchosporeae</taxon>
        <taxon>Rhynchospora</taxon>
    </lineage>
</organism>